<feature type="transmembrane region" description="Helical" evidence="1">
    <location>
        <begin position="20"/>
        <end position="42"/>
    </location>
</feature>
<feature type="transmembrane region" description="Helical" evidence="1">
    <location>
        <begin position="82"/>
        <end position="102"/>
    </location>
</feature>
<keyword evidence="1" id="KW-1133">Transmembrane helix</keyword>
<accession>A0ABV7SYH5</accession>
<evidence type="ECO:0000256" key="1">
    <source>
        <dbReference type="SAM" id="Phobius"/>
    </source>
</evidence>
<sequence length="162" mass="16838">MSDSDPTPVARDVAPGTPRLAFWLGFAGLIPQALALIAVVAGNPEARFSALALAYAYAALILSFLGGMWWGLAAQARGRVPAWLWVAAVLPSLIALASVLPWATGASWPGPSLALLGITLLGSLAVDRQLRAAGLCPPWWLWLRVPLSVGLGGMTLAIAAFS</sequence>
<keyword evidence="3" id="KW-1185">Reference proteome</keyword>
<feature type="transmembrane region" description="Helical" evidence="1">
    <location>
        <begin position="108"/>
        <end position="127"/>
    </location>
</feature>
<dbReference type="EMBL" id="JBHRXP010000007">
    <property type="protein sequence ID" value="MFC3581810.1"/>
    <property type="molecule type" value="Genomic_DNA"/>
</dbReference>
<evidence type="ECO:0000313" key="3">
    <source>
        <dbReference type="Proteomes" id="UP001595713"/>
    </source>
</evidence>
<organism evidence="2 3">
    <name type="scientific">Sphingomonas hylomeconis</name>
    <dbReference type="NCBI Taxonomy" id="1395958"/>
    <lineage>
        <taxon>Bacteria</taxon>
        <taxon>Pseudomonadati</taxon>
        <taxon>Pseudomonadota</taxon>
        <taxon>Alphaproteobacteria</taxon>
        <taxon>Sphingomonadales</taxon>
        <taxon>Sphingomonadaceae</taxon>
        <taxon>Sphingomonas</taxon>
    </lineage>
</organism>
<reference evidence="3" key="1">
    <citation type="journal article" date="2019" name="Int. J. Syst. Evol. Microbiol.">
        <title>The Global Catalogue of Microorganisms (GCM) 10K type strain sequencing project: providing services to taxonomists for standard genome sequencing and annotation.</title>
        <authorList>
            <consortium name="The Broad Institute Genomics Platform"/>
            <consortium name="The Broad Institute Genome Sequencing Center for Infectious Disease"/>
            <person name="Wu L."/>
            <person name="Ma J."/>
        </authorList>
    </citation>
    <scope>NUCLEOTIDE SEQUENCE [LARGE SCALE GENOMIC DNA]</scope>
    <source>
        <strain evidence="3">KCTC 42739</strain>
    </source>
</reference>
<dbReference type="Proteomes" id="UP001595713">
    <property type="component" value="Unassembled WGS sequence"/>
</dbReference>
<proteinExistence type="predicted"/>
<dbReference type="Pfam" id="PF11911">
    <property type="entry name" value="DUF3429"/>
    <property type="match status" value="1"/>
</dbReference>
<gene>
    <name evidence="2" type="ORF">ACFONA_16695</name>
</gene>
<feature type="transmembrane region" description="Helical" evidence="1">
    <location>
        <begin position="139"/>
        <end position="161"/>
    </location>
</feature>
<protein>
    <submittedName>
        <fullName evidence="2">DUF3429 domain-containing protein</fullName>
    </submittedName>
</protein>
<dbReference type="InterPro" id="IPR021836">
    <property type="entry name" value="DUF3429"/>
</dbReference>
<name>A0ABV7SYH5_9SPHN</name>
<keyword evidence="1" id="KW-0472">Membrane</keyword>
<feature type="transmembrane region" description="Helical" evidence="1">
    <location>
        <begin position="48"/>
        <end position="70"/>
    </location>
</feature>
<comment type="caution">
    <text evidence="2">The sequence shown here is derived from an EMBL/GenBank/DDBJ whole genome shotgun (WGS) entry which is preliminary data.</text>
</comment>
<evidence type="ECO:0000313" key="2">
    <source>
        <dbReference type="EMBL" id="MFC3581810.1"/>
    </source>
</evidence>
<keyword evidence="1" id="KW-0812">Transmembrane</keyword>